<dbReference type="Proteomes" id="UP000281549">
    <property type="component" value="Unassembled WGS sequence"/>
</dbReference>
<proteinExistence type="predicted"/>
<evidence type="ECO:0000313" key="1">
    <source>
        <dbReference type="EMBL" id="RKP20118.1"/>
    </source>
</evidence>
<dbReference type="EMBL" id="ML005110">
    <property type="protein sequence ID" value="RKP20118.1"/>
    <property type="molecule type" value="Genomic_DNA"/>
</dbReference>
<accession>A0A4P9YKX3</accession>
<evidence type="ECO:0000313" key="2">
    <source>
        <dbReference type="Proteomes" id="UP000281549"/>
    </source>
</evidence>
<name>A0A4P9YKX3_ROZAC</name>
<dbReference type="AlphaFoldDB" id="A0A4P9YKX3"/>
<gene>
    <name evidence="1" type="ORF">ROZALSC1DRAFT_21689</name>
</gene>
<organism evidence="1 2">
    <name type="scientific">Rozella allomycis (strain CSF55)</name>
    <dbReference type="NCBI Taxonomy" id="988480"/>
    <lineage>
        <taxon>Eukaryota</taxon>
        <taxon>Fungi</taxon>
        <taxon>Fungi incertae sedis</taxon>
        <taxon>Cryptomycota</taxon>
        <taxon>Cryptomycota incertae sedis</taxon>
        <taxon>Rozella</taxon>
    </lineage>
</organism>
<protein>
    <submittedName>
        <fullName evidence="1">Uncharacterized protein</fullName>
    </submittedName>
</protein>
<reference evidence="2" key="1">
    <citation type="journal article" date="2018" name="Nat. Microbiol.">
        <title>Leveraging single-cell genomics to expand the fungal tree of life.</title>
        <authorList>
            <person name="Ahrendt S.R."/>
            <person name="Quandt C.A."/>
            <person name="Ciobanu D."/>
            <person name="Clum A."/>
            <person name="Salamov A."/>
            <person name="Andreopoulos B."/>
            <person name="Cheng J.F."/>
            <person name="Woyke T."/>
            <person name="Pelin A."/>
            <person name="Henrissat B."/>
            <person name="Reynolds N.K."/>
            <person name="Benny G.L."/>
            <person name="Smith M.E."/>
            <person name="James T.Y."/>
            <person name="Grigoriev I.V."/>
        </authorList>
    </citation>
    <scope>NUCLEOTIDE SEQUENCE [LARGE SCALE GENOMIC DNA]</scope>
    <source>
        <strain evidence="2">CSF55</strain>
    </source>
</reference>
<sequence>MGKTKTLPISYRGHLYRSNKALMSIDKKFGMAVHLARSNCCRNLQDLGVPANGIRIGLHWKGDIASTHFMNQLPITQIIVSVGYGPDEVYDPVHLLMPVRDRVINNIFAFVDAAMAQVLAKHQAQQPKEFNQTTAVVYLSSNDDVRGLLQKLPFYTNDCICWTELEVHNNALAISTGRQHESSCLRDSQLRQLCGILINDDRNLLAKLDLMENRLERFEMNYLEPIKDMLSSRKRDCEKDSYNLPFRQHQSAYQMAEFRYYFRRSSCATTTRYFPQGEHILLWNNQLPTLKLMETQFRHNWRSLAKSAKSRWFRLKEVLAFLEASYNFLRLENPSLKADIISIFFSKADGKPVSIANRVQQCEIQFTDRYGPLHAYFCRFRKGKDISTIFKGKGIAKKQIPK</sequence>